<evidence type="ECO:0000256" key="1">
    <source>
        <dbReference type="SAM" id="SignalP"/>
    </source>
</evidence>
<feature type="signal peptide" evidence="1">
    <location>
        <begin position="1"/>
        <end position="21"/>
    </location>
</feature>
<evidence type="ECO:0008006" key="4">
    <source>
        <dbReference type="Google" id="ProtNLM"/>
    </source>
</evidence>
<organism evidence="2 3">
    <name type="scientific">Neptuniibacter caesariensis</name>
    <dbReference type="NCBI Taxonomy" id="207954"/>
    <lineage>
        <taxon>Bacteria</taxon>
        <taxon>Pseudomonadati</taxon>
        <taxon>Pseudomonadota</taxon>
        <taxon>Gammaproteobacteria</taxon>
        <taxon>Oceanospirillales</taxon>
        <taxon>Oceanospirillaceae</taxon>
        <taxon>Neptuniibacter</taxon>
    </lineage>
</organism>
<name>A0A7U8C3X3_NEPCE</name>
<evidence type="ECO:0000313" key="2">
    <source>
        <dbReference type="EMBL" id="EAR61035.1"/>
    </source>
</evidence>
<feature type="chain" id="PRO_5030830026" description="DUF3829 domain-containing protein" evidence="1">
    <location>
        <begin position="22"/>
        <end position="323"/>
    </location>
</feature>
<accession>A0A7U8C3X3</accession>
<gene>
    <name evidence="2" type="ORF">MED92_01459</name>
</gene>
<dbReference type="PROSITE" id="PS51257">
    <property type="entry name" value="PROKAR_LIPOPROTEIN"/>
    <property type="match status" value="1"/>
</dbReference>
<keyword evidence="1" id="KW-0732">Signal</keyword>
<keyword evidence="3" id="KW-1185">Reference proteome</keyword>
<dbReference type="AlphaFoldDB" id="A0A7U8C3X3"/>
<reference evidence="2 3" key="1">
    <citation type="submission" date="2006-02" db="EMBL/GenBank/DDBJ databases">
        <authorList>
            <person name="Pinhassi J."/>
            <person name="Pedros-Alio C."/>
            <person name="Ferriera S."/>
            <person name="Johnson J."/>
            <person name="Kravitz S."/>
            <person name="Halpern A."/>
            <person name="Remington K."/>
            <person name="Beeson K."/>
            <person name="Tran B."/>
            <person name="Rogers Y.-H."/>
            <person name="Friedman R."/>
            <person name="Venter J.C."/>
        </authorList>
    </citation>
    <scope>NUCLEOTIDE SEQUENCE [LARGE SCALE GENOMIC DNA]</scope>
    <source>
        <strain evidence="2 3">MED92</strain>
    </source>
</reference>
<dbReference type="RefSeq" id="WP_007022311.1">
    <property type="nucleotide sequence ID" value="NZ_CH724127.1"/>
</dbReference>
<dbReference type="Proteomes" id="UP000002171">
    <property type="component" value="Unassembled WGS sequence"/>
</dbReference>
<evidence type="ECO:0000313" key="3">
    <source>
        <dbReference type="Proteomes" id="UP000002171"/>
    </source>
</evidence>
<proteinExistence type="predicted"/>
<dbReference type="EMBL" id="AAOW01000011">
    <property type="protein sequence ID" value="EAR61035.1"/>
    <property type="molecule type" value="Genomic_DNA"/>
</dbReference>
<comment type="caution">
    <text evidence="2">The sequence shown here is derived from an EMBL/GenBank/DDBJ whole genome shotgun (WGS) entry which is preliminary data.</text>
</comment>
<dbReference type="OrthoDB" id="7055177at2"/>
<sequence length="323" mass="35039">MLWKLPLSIIAVVLLSGCASSPTGQIEVFAQAATDSLSKVESVVDEFNQARINDRIVMMAQSDDKYVTADFAKLNDLHLQSNKQDKLALQRATQSLASYAEALADLAIVGSREELSIAGAKLSQSLATMNGQYQALAGEPEPLMSIESSSKLGRLVAELGSYYTEKKRAESLKQVILAADPPVQLLGEAISVELLSGVIESRLYAMRGNELAGHFADYNARVGKMNFAQKKKALDQLYDKYRERESAAASVDMASKAVKSIMKAHAVMAKELEQGEFESADILNAVGQIKRDHKAFDDLESLISSCKTEIMADPEKGIICKAG</sequence>
<protein>
    <recommendedName>
        <fullName evidence="4">DUF3829 domain-containing protein</fullName>
    </recommendedName>
</protein>